<accession>A0A816SUG6</accession>
<feature type="transmembrane region" description="Helical" evidence="1">
    <location>
        <begin position="37"/>
        <end position="56"/>
    </location>
</feature>
<keyword evidence="1" id="KW-1133">Transmembrane helix</keyword>
<evidence type="ECO:0000256" key="1">
    <source>
        <dbReference type="SAM" id="Phobius"/>
    </source>
</evidence>
<gene>
    <name evidence="2" type="ORF">DARMORV10_A06P37000.1</name>
</gene>
<sequence>MVSASVMTVNASLLRFSCWFELIKETVSNSCLSVVCFYTWLGAVFVFLLFILRLSYGIY</sequence>
<protein>
    <submittedName>
        <fullName evidence="2">(rape) hypothetical protein</fullName>
    </submittedName>
</protein>
<dbReference type="Proteomes" id="UP001295469">
    <property type="component" value="Chromosome A06"/>
</dbReference>
<organism evidence="2">
    <name type="scientific">Brassica napus</name>
    <name type="common">Rape</name>
    <dbReference type="NCBI Taxonomy" id="3708"/>
    <lineage>
        <taxon>Eukaryota</taxon>
        <taxon>Viridiplantae</taxon>
        <taxon>Streptophyta</taxon>
        <taxon>Embryophyta</taxon>
        <taxon>Tracheophyta</taxon>
        <taxon>Spermatophyta</taxon>
        <taxon>Magnoliopsida</taxon>
        <taxon>eudicotyledons</taxon>
        <taxon>Gunneridae</taxon>
        <taxon>Pentapetalae</taxon>
        <taxon>rosids</taxon>
        <taxon>malvids</taxon>
        <taxon>Brassicales</taxon>
        <taxon>Brassicaceae</taxon>
        <taxon>Brassiceae</taxon>
        <taxon>Brassica</taxon>
    </lineage>
</organism>
<keyword evidence="1" id="KW-0812">Transmembrane</keyword>
<name>A0A816SUG6_BRANA</name>
<proteinExistence type="predicted"/>
<keyword evidence="1" id="KW-0472">Membrane</keyword>
<evidence type="ECO:0000313" key="2">
    <source>
        <dbReference type="EMBL" id="CAF2089233.1"/>
    </source>
</evidence>
<reference evidence="2" key="1">
    <citation type="submission" date="2021-01" db="EMBL/GenBank/DDBJ databases">
        <authorList>
            <consortium name="Genoscope - CEA"/>
            <person name="William W."/>
        </authorList>
    </citation>
    <scope>NUCLEOTIDE SEQUENCE</scope>
</reference>
<dbReference type="AlphaFoldDB" id="A0A816SUG6"/>
<dbReference type="EMBL" id="HG994360">
    <property type="protein sequence ID" value="CAF2089233.1"/>
    <property type="molecule type" value="Genomic_DNA"/>
</dbReference>